<sequence length="45" mass="4763">MIAAKDSVHDYVSLDPLAQDLVDGTAIEHVDAARDVLGVRASRGD</sequence>
<dbReference type="Proteomes" id="UP000199126">
    <property type="component" value="Unassembled WGS sequence"/>
</dbReference>
<keyword evidence="2" id="KW-1185">Reference proteome</keyword>
<protein>
    <submittedName>
        <fullName evidence="1">Uncharacterized protein</fullName>
    </submittedName>
</protein>
<proteinExistence type="predicted"/>
<dbReference type="RefSeq" id="WP_170864760.1">
    <property type="nucleotide sequence ID" value="NZ_FODV01000004.1"/>
</dbReference>
<accession>A0A1H8RQ99</accession>
<evidence type="ECO:0000313" key="2">
    <source>
        <dbReference type="Proteomes" id="UP000199126"/>
    </source>
</evidence>
<reference evidence="2" key="1">
    <citation type="submission" date="2016-10" db="EMBL/GenBank/DDBJ databases">
        <authorList>
            <person name="Varghese N."/>
            <person name="Submissions S."/>
        </authorList>
    </citation>
    <scope>NUCLEOTIDE SEQUENCE [LARGE SCALE GENOMIC DNA]</scope>
    <source>
        <strain evidence="2">CGMCC 1.10121</strain>
    </source>
</reference>
<evidence type="ECO:0000313" key="1">
    <source>
        <dbReference type="EMBL" id="SEO68545.1"/>
    </source>
</evidence>
<gene>
    <name evidence="1" type="ORF">SAMN04487948_104171</name>
</gene>
<dbReference type="AlphaFoldDB" id="A0A1H8RQ99"/>
<name>A0A1H8RQ99_9EURY</name>
<organism evidence="1 2">
    <name type="scientific">Halogranum amylolyticum</name>
    <dbReference type="NCBI Taxonomy" id="660520"/>
    <lineage>
        <taxon>Archaea</taxon>
        <taxon>Methanobacteriati</taxon>
        <taxon>Methanobacteriota</taxon>
        <taxon>Stenosarchaea group</taxon>
        <taxon>Halobacteria</taxon>
        <taxon>Halobacteriales</taxon>
        <taxon>Haloferacaceae</taxon>
    </lineage>
</organism>
<dbReference type="EMBL" id="FODV01000004">
    <property type="protein sequence ID" value="SEO68545.1"/>
    <property type="molecule type" value="Genomic_DNA"/>
</dbReference>